<keyword evidence="4" id="KW-1185">Reference proteome</keyword>
<dbReference type="EMBL" id="BAABKP010000001">
    <property type="protein sequence ID" value="GAA4792319.1"/>
    <property type="molecule type" value="Genomic_DNA"/>
</dbReference>
<comment type="similarity">
    <text evidence="1">Belongs to the DprA/Smf family.</text>
</comment>
<evidence type="ECO:0000313" key="4">
    <source>
        <dbReference type="Proteomes" id="UP001500187"/>
    </source>
</evidence>
<dbReference type="Proteomes" id="UP001500187">
    <property type="component" value="Unassembled WGS sequence"/>
</dbReference>
<dbReference type="NCBIfam" id="TIGR00732">
    <property type="entry name" value="dprA"/>
    <property type="match status" value="1"/>
</dbReference>
<organism evidence="3 4">
    <name type="scientific">Rothia endophytica</name>
    <dbReference type="NCBI Taxonomy" id="1324766"/>
    <lineage>
        <taxon>Bacteria</taxon>
        <taxon>Bacillati</taxon>
        <taxon>Actinomycetota</taxon>
        <taxon>Actinomycetes</taxon>
        <taxon>Micrococcales</taxon>
        <taxon>Micrococcaceae</taxon>
        <taxon>Rothia</taxon>
    </lineage>
</organism>
<evidence type="ECO:0000313" key="3">
    <source>
        <dbReference type="EMBL" id="GAA4792319.1"/>
    </source>
</evidence>
<name>A0ABP9B9F1_9MICC</name>
<dbReference type="Gene3D" id="3.40.50.450">
    <property type="match status" value="1"/>
</dbReference>
<gene>
    <name evidence="3" type="primary">dprA</name>
    <name evidence="3" type="ORF">GCM10023352_08500</name>
</gene>
<accession>A0ABP9B9F1</accession>
<dbReference type="InterPro" id="IPR057666">
    <property type="entry name" value="DrpA_SLOG"/>
</dbReference>
<dbReference type="InterPro" id="IPR003488">
    <property type="entry name" value="DprA"/>
</dbReference>
<proteinExistence type="inferred from homology"/>
<dbReference type="PANTHER" id="PTHR43022">
    <property type="entry name" value="PROTEIN SMF"/>
    <property type="match status" value="1"/>
</dbReference>
<dbReference type="RefSeq" id="WP_345445022.1">
    <property type="nucleotide sequence ID" value="NZ_BAABKP010000001.1"/>
</dbReference>
<feature type="domain" description="Smf/DprA SLOG" evidence="2">
    <location>
        <begin position="122"/>
        <end position="334"/>
    </location>
</feature>
<comment type="caution">
    <text evidence="3">The sequence shown here is derived from an EMBL/GenBank/DDBJ whole genome shotgun (WGS) entry which is preliminary data.</text>
</comment>
<reference evidence="4" key="1">
    <citation type="journal article" date="2019" name="Int. J. Syst. Evol. Microbiol.">
        <title>The Global Catalogue of Microorganisms (GCM) 10K type strain sequencing project: providing services to taxonomists for standard genome sequencing and annotation.</title>
        <authorList>
            <consortium name="The Broad Institute Genomics Platform"/>
            <consortium name="The Broad Institute Genome Sequencing Center for Infectious Disease"/>
            <person name="Wu L."/>
            <person name="Ma J."/>
        </authorList>
    </citation>
    <scope>NUCLEOTIDE SEQUENCE [LARGE SCALE GENOMIC DNA]</scope>
    <source>
        <strain evidence="4">JCM 18541</strain>
    </source>
</reference>
<dbReference type="PANTHER" id="PTHR43022:SF1">
    <property type="entry name" value="PROTEIN SMF"/>
    <property type="match status" value="1"/>
</dbReference>
<sequence length="422" mass="46506">MTVYETEPQKLEQEPLEREQLEAVRRARGEIMRIADPEDAYVTALIQLCGPTATADYLTGRRELTVSDMNEFFEAGSDLPQTVMQGLYDAVQHRLERWTTRRQGITAEQDARFAAAYSAWLCVPEDQDWPAALHDLAEKAPYGLWGRGDRRLLKALRADQSVAVVGSRDLTSYGTSATSHLAGDLASAGNTIISGGAFGVDATAHRTALAVSTAHLPTVAFMACGVDRFYPRQNEKLLDEILQGGLIFSEVPLGQSPTRYRFLQRNRLIAAISSATVVVEARWRSGALNTANHALELGRPVYAVPGPIFSPSSEGCHRLIRDGLAQLLTDARQIERGELLLSEEPEASLFGPASASQQLTDCLRDVQRRVWDALPVHRYASVEKINAICGLPLRELLVSLSQLKTLELAETNGAGWRKKEKR</sequence>
<dbReference type="Pfam" id="PF02481">
    <property type="entry name" value="DNA_processg_A"/>
    <property type="match status" value="1"/>
</dbReference>
<protein>
    <submittedName>
        <fullName evidence="3">DNA-processing protein DprA</fullName>
    </submittedName>
</protein>
<dbReference type="SUPFAM" id="SSF102405">
    <property type="entry name" value="MCP/YpsA-like"/>
    <property type="match status" value="1"/>
</dbReference>
<evidence type="ECO:0000256" key="1">
    <source>
        <dbReference type="ARBA" id="ARBA00006525"/>
    </source>
</evidence>
<evidence type="ECO:0000259" key="2">
    <source>
        <dbReference type="Pfam" id="PF02481"/>
    </source>
</evidence>